<proteinExistence type="predicted"/>
<feature type="transmembrane region" description="Helical" evidence="5">
    <location>
        <begin position="167"/>
        <end position="186"/>
    </location>
</feature>
<comment type="subcellular location">
    <subcellularLocation>
        <location evidence="1">Membrane</location>
    </subcellularLocation>
</comment>
<dbReference type="Gene3D" id="1.20.1070.10">
    <property type="entry name" value="Rhodopsin 7-helix transmembrane proteins"/>
    <property type="match status" value="1"/>
</dbReference>
<name>A0A915AS78_PARUN</name>
<evidence type="ECO:0000313" key="9">
    <source>
        <dbReference type="WBParaSite" id="PgR014X_g084_t04"/>
    </source>
</evidence>
<dbReference type="InterPro" id="IPR017452">
    <property type="entry name" value="GPCR_Rhodpsn_7TM"/>
</dbReference>
<evidence type="ECO:0000313" key="7">
    <source>
        <dbReference type="Proteomes" id="UP000887569"/>
    </source>
</evidence>
<dbReference type="PROSITE" id="PS50262">
    <property type="entry name" value="G_PROTEIN_RECEP_F1_2"/>
    <property type="match status" value="1"/>
</dbReference>
<dbReference type="WBParaSite" id="PgR014X_g084_t03">
    <property type="protein sequence ID" value="PgR014X_g084_t03"/>
    <property type="gene ID" value="PgR014X_g084"/>
</dbReference>
<dbReference type="WBParaSite" id="PgR014X_g084_t04">
    <property type="protein sequence ID" value="PgR014X_g084_t04"/>
    <property type="gene ID" value="PgR014X_g084"/>
</dbReference>
<dbReference type="Pfam" id="PF10320">
    <property type="entry name" value="7TM_GPCR_Srsx"/>
    <property type="match status" value="1"/>
</dbReference>
<sequence>TFIGGLYRLCIISLGLVENQFTPIQCMLLPHSFLWRWSDFATSFMLLVLSLDRLISILLPIQYVTWGPAYAAFMIFTPYCLSLIASLFAWLYPMSVNATLSMLCMTSYFSPFFYQFSKYSTSAASAFSVFIYIPLLCILRKQMRLMEHTICVTQADQRRRAQLRMTVTVAFSSCSTLFFDAIPRAVGVYGTITAMNARNMECESLMSHLFHLTKLNSMINLLLYYIRSKAMRASIRRVCGYKDDVITLNKVTANSAPQKTPMRAKEMMLLWPDMNQE</sequence>
<keyword evidence="3 5" id="KW-1133">Transmembrane helix</keyword>
<dbReference type="SUPFAM" id="SSF81321">
    <property type="entry name" value="Family A G protein-coupled receptor-like"/>
    <property type="match status" value="1"/>
</dbReference>
<evidence type="ECO:0000259" key="6">
    <source>
        <dbReference type="PROSITE" id="PS50262"/>
    </source>
</evidence>
<dbReference type="AlphaFoldDB" id="A0A915AS78"/>
<evidence type="ECO:0000256" key="2">
    <source>
        <dbReference type="ARBA" id="ARBA00022692"/>
    </source>
</evidence>
<evidence type="ECO:0000313" key="8">
    <source>
        <dbReference type="WBParaSite" id="PgR014X_g084_t03"/>
    </source>
</evidence>
<evidence type="ECO:0000256" key="1">
    <source>
        <dbReference type="ARBA" id="ARBA00004370"/>
    </source>
</evidence>
<evidence type="ECO:0000256" key="3">
    <source>
        <dbReference type="ARBA" id="ARBA00022989"/>
    </source>
</evidence>
<feature type="domain" description="G-protein coupled receptors family 1 profile" evidence="6">
    <location>
        <begin position="40"/>
        <end position="224"/>
    </location>
</feature>
<reference evidence="8 9" key="1">
    <citation type="submission" date="2022-11" db="UniProtKB">
        <authorList>
            <consortium name="WormBaseParasite"/>
        </authorList>
    </citation>
    <scope>IDENTIFICATION</scope>
</reference>
<dbReference type="InterPro" id="IPR047130">
    <property type="entry name" value="7TM_GPCR_Srsx_nematod"/>
</dbReference>
<keyword evidence="2 5" id="KW-0812">Transmembrane</keyword>
<keyword evidence="7" id="KW-1185">Reference proteome</keyword>
<keyword evidence="4 5" id="KW-0472">Membrane</keyword>
<feature type="transmembrane region" description="Helical" evidence="5">
    <location>
        <begin position="122"/>
        <end position="139"/>
    </location>
</feature>
<organism evidence="7 8">
    <name type="scientific">Parascaris univalens</name>
    <name type="common">Nematode worm</name>
    <dbReference type="NCBI Taxonomy" id="6257"/>
    <lineage>
        <taxon>Eukaryota</taxon>
        <taxon>Metazoa</taxon>
        <taxon>Ecdysozoa</taxon>
        <taxon>Nematoda</taxon>
        <taxon>Chromadorea</taxon>
        <taxon>Rhabditida</taxon>
        <taxon>Spirurina</taxon>
        <taxon>Ascaridomorpha</taxon>
        <taxon>Ascaridoidea</taxon>
        <taxon>Ascarididae</taxon>
        <taxon>Parascaris</taxon>
    </lineage>
</organism>
<dbReference type="Proteomes" id="UP000887569">
    <property type="component" value="Unplaced"/>
</dbReference>
<protein>
    <submittedName>
        <fullName evidence="8 9">G-protein coupled receptors family 1 profile domain-containing protein</fullName>
    </submittedName>
</protein>
<evidence type="ECO:0000256" key="4">
    <source>
        <dbReference type="ARBA" id="ARBA00023136"/>
    </source>
</evidence>
<accession>A0A915AS78</accession>
<dbReference type="InterPro" id="IPR019424">
    <property type="entry name" value="7TM_GPCR_Srsx"/>
</dbReference>
<dbReference type="GO" id="GO:0016020">
    <property type="term" value="C:membrane"/>
    <property type="evidence" value="ECO:0007669"/>
    <property type="project" value="UniProtKB-SubCell"/>
</dbReference>
<dbReference type="PANTHER" id="PTHR23360">
    <property type="entry name" value="G-PROTEIN COUPLED RECEPTORS FAMILY 1 PROFILE DOMAIN-CONTAINING PROTEIN-RELATED"/>
    <property type="match status" value="1"/>
</dbReference>
<evidence type="ECO:0000256" key="5">
    <source>
        <dbReference type="SAM" id="Phobius"/>
    </source>
</evidence>
<feature type="transmembrane region" description="Helical" evidence="5">
    <location>
        <begin position="206"/>
        <end position="226"/>
    </location>
</feature>